<dbReference type="OMA" id="DEHFCTC"/>
<dbReference type="SMART" id="SM00219">
    <property type="entry name" value="TyrKc"/>
    <property type="match status" value="1"/>
</dbReference>
<dbReference type="FunFam" id="1.10.510.10:FF:002412">
    <property type="match status" value="1"/>
</dbReference>
<dbReference type="PROSITE" id="PS50011">
    <property type="entry name" value="PROTEIN_KINASE_DOM"/>
    <property type="match status" value="1"/>
</dbReference>
<dbReference type="Pfam" id="PF07714">
    <property type="entry name" value="PK_Tyr_Ser-Thr"/>
    <property type="match status" value="1"/>
</dbReference>
<dbReference type="GO" id="GO:0005524">
    <property type="term" value="F:ATP binding"/>
    <property type="evidence" value="ECO:0007669"/>
    <property type="project" value="UniProtKB-KW"/>
</dbReference>
<organism evidence="6 7">
    <name type="scientific">Strigops habroptila</name>
    <name type="common">Kakapo</name>
    <dbReference type="NCBI Taxonomy" id="2489341"/>
    <lineage>
        <taxon>Eukaryota</taxon>
        <taxon>Metazoa</taxon>
        <taxon>Chordata</taxon>
        <taxon>Craniata</taxon>
        <taxon>Vertebrata</taxon>
        <taxon>Euteleostomi</taxon>
        <taxon>Archelosauria</taxon>
        <taxon>Archosauria</taxon>
        <taxon>Dinosauria</taxon>
        <taxon>Saurischia</taxon>
        <taxon>Theropoda</taxon>
        <taxon>Coelurosauria</taxon>
        <taxon>Aves</taxon>
        <taxon>Neognathae</taxon>
        <taxon>Neoaves</taxon>
        <taxon>Telluraves</taxon>
        <taxon>Australaves</taxon>
        <taxon>Psittaciformes</taxon>
        <taxon>Psittacidae</taxon>
        <taxon>Strigops</taxon>
    </lineage>
</organism>
<keyword evidence="2" id="KW-0067">ATP-binding</keyword>
<dbReference type="InterPro" id="IPR050122">
    <property type="entry name" value="RTK"/>
</dbReference>
<keyword evidence="7" id="KW-1185">Reference proteome</keyword>
<dbReference type="GO" id="GO:0016477">
    <property type="term" value="P:cell migration"/>
    <property type="evidence" value="ECO:0007669"/>
    <property type="project" value="TreeGrafter"/>
</dbReference>
<dbReference type="GO" id="GO:0001525">
    <property type="term" value="P:angiogenesis"/>
    <property type="evidence" value="ECO:0007669"/>
    <property type="project" value="TreeGrafter"/>
</dbReference>
<dbReference type="GO" id="GO:0019838">
    <property type="term" value="F:growth factor binding"/>
    <property type="evidence" value="ECO:0007669"/>
    <property type="project" value="TreeGrafter"/>
</dbReference>
<dbReference type="InterPro" id="IPR020635">
    <property type="entry name" value="Tyr_kinase_cat_dom"/>
</dbReference>
<reference evidence="6" key="3">
    <citation type="submission" date="2025-09" db="UniProtKB">
        <authorList>
            <consortium name="Ensembl"/>
        </authorList>
    </citation>
    <scope>IDENTIFICATION</scope>
</reference>
<reference evidence="6" key="2">
    <citation type="submission" date="2025-08" db="UniProtKB">
        <authorList>
            <consortium name="Ensembl"/>
        </authorList>
    </citation>
    <scope>IDENTIFICATION</scope>
</reference>
<dbReference type="GO" id="GO:0043408">
    <property type="term" value="P:regulation of MAPK cascade"/>
    <property type="evidence" value="ECO:0007669"/>
    <property type="project" value="TreeGrafter"/>
</dbReference>
<evidence type="ECO:0000256" key="4">
    <source>
        <dbReference type="SAM" id="MobiDB-lite"/>
    </source>
</evidence>
<name>A0A672U0W8_STRHB</name>
<evidence type="ECO:0000313" key="6">
    <source>
        <dbReference type="Ensembl" id="ENSSHBP00005008080.1"/>
    </source>
</evidence>
<feature type="region of interest" description="Disordered" evidence="4">
    <location>
        <begin position="57"/>
        <end position="77"/>
    </location>
</feature>
<keyword evidence="1" id="KW-0547">Nucleotide-binding</keyword>
<dbReference type="GO" id="GO:0030335">
    <property type="term" value="P:positive regulation of cell migration"/>
    <property type="evidence" value="ECO:0007669"/>
    <property type="project" value="TreeGrafter"/>
</dbReference>
<keyword evidence="3" id="KW-0675">Receptor</keyword>
<dbReference type="InParanoid" id="A0A672U0W8"/>
<dbReference type="SUPFAM" id="SSF56112">
    <property type="entry name" value="Protein kinase-like (PK-like)"/>
    <property type="match status" value="1"/>
</dbReference>
<reference evidence="6 7" key="1">
    <citation type="submission" date="2019-11" db="EMBL/GenBank/DDBJ databases">
        <title>Strigops habroptila (kakapo) genome, bStrHab1, primary haplotype, v2.</title>
        <authorList>
            <person name="Jarvis E.D."/>
            <person name="Howard J."/>
            <person name="Rhie A."/>
            <person name="Phillippy A."/>
            <person name="Korlach J."/>
            <person name="Digby A."/>
            <person name="Iorns D."/>
            <person name="Eason D."/>
            <person name="Robertson B."/>
            <person name="Raemaekers T."/>
            <person name="Howe K."/>
            <person name="Lewin H."/>
            <person name="Damas J."/>
            <person name="Hastie A."/>
            <person name="Tracey A."/>
            <person name="Chow W."/>
            <person name="Fedrigo O."/>
        </authorList>
    </citation>
    <scope>NUCLEOTIDE SEQUENCE [LARGE SCALE GENOMIC DNA]</scope>
</reference>
<evidence type="ECO:0000256" key="3">
    <source>
        <dbReference type="ARBA" id="ARBA00023170"/>
    </source>
</evidence>
<dbReference type="GO" id="GO:0045446">
    <property type="term" value="P:endothelial cell differentiation"/>
    <property type="evidence" value="ECO:0007669"/>
    <property type="project" value="TreeGrafter"/>
</dbReference>
<evidence type="ECO:0000256" key="2">
    <source>
        <dbReference type="ARBA" id="ARBA00022840"/>
    </source>
</evidence>
<accession>A0A672U0W8</accession>
<evidence type="ECO:0000256" key="1">
    <source>
        <dbReference type="ARBA" id="ARBA00022741"/>
    </source>
</evidence>
<proteinExistence type="predicted"/>
<evidence type="ECO:0000259" key="5">
    <source>
        <dbReference type="PROSITE" id="PS50011"/>
    </source>
</evidence>
<dbReference type="InterPro" id="IPR000719">
    <property type="entry name" value="Prot_kinase_dom"/>
</dbReference>
<evidence type="ECO:0000313" key="7">
    <source>
        <dbReference type="Proteomes" id="UP000472266"/>
    </source>
</evidence>
<dbReference type="GO" id="GO:0005021">
    <property type="term" value="F:vascular endothelial growth factor receptor activity"/>
    <property type="evidence" value="ECO:0007669"/>
    <property type="project" value="TreeGrafter"/>
</dbReference>
<dbReference type="PROSITE" id="PS00109">
    <property type="entry name" value="PROTEIN_KINASE_TYR"/>
    <property type="match status" value="1"/>
</dbReference>
<dbReference type="GO" id="GO:0045766">
    <property type="term" value="P:positive regulation of angiogenesis"/>
    <property type="evidence" value="ECO:0007669"/>
    <property type="project" value="TreeGrafter"/>
</dbReference>
<dbReference type="PANTHER" id="PTHR24416">
    <property type="entry name" value="TYROSINE-PROTEIN KINASE RECEPTOR"/>
    <property type="match status" value="1"/>
</dbReference>
<dbReference type="PANTHER" id="PTHR24416:SF552">
    <property type="entry name" value="RECEPTOR PROTEIN-TYROSINE KINASE"/>
    <property type="match status" value="1"/>
</dbReference>
<dbReference type="InterPro" id="IPR011009">
    <property type="entry name" value="Kinase-like_dom_sf"/>
</dbReference>
<sequence length="399" mass="45612">MVIVEYCKYGNLSNYLRGKRGDFVENSDQAEKSLDESNSDLTELIKRRLESVASTGSSASSGFIEDKSYSDSEDDEEDAEDLYKRPLTLEDLICYSFQVAKGMEFLASRKCIHRDLAARNILLSENNVVKICDFGLARDIYKDPDYVRKGDARLPLKWMAPEAIFDKIYTTQSDVWSFGVLLWEIFSLGASPYPGVQIDEDFCRRLKEGTRMRSPEYSTPEVYQTMLDCWHGVPTERPTFTELVERLGDLLQANVQQDGKDYIPLNITLCPDGESNPKTCPVEENLNNCVNRWSNLKCFVYLFSVRILTINYTQRQNHMETGSIYLLFVPNRRRAVSKSKESILSDHEAVKYQPAVQVEEDTMDFTLEDSVLLPMDPNLECHSPPPDYNSVVHYSAPPV</sequence>
<dbReference type="Ensembl" id="ENSSHBT00005009714.1">
    <property type="protein sequence ID" value="ENSSHBP00005008080.1"/>
    <property type="gene ID" value="ENSSHBG00005007043.1"/>
</dbReference>
<dbReference type="GO" id="GO:0005886">
    <property type="term" value="C:plasma membrane"/>
    <property type="evidence" value="ECO:0007669"/>
    <property type="project" value="TreeGrafter"/>
</dbReference>
<dbReference type="Gene3D" id="1.10.510.10">
    <property type="entry name" value="Transferase(Phosphotransferase) domain 1"/>
    <property type="match status" value="1"/>
</dbReference>
<dbReference type="GeneTree" id="ENSGT00940000166132"/>
<dbReference type="InterPro" id="IPR008266">
    <property type="entry name" value="Tyr_kinase_AS"/>
</dbReference>
<dbReference type="Proteomes" id="UP000472266">
    <property type="component" value="Chromosome 10"/>
</dbReference>
<dbReference type="GO" id="GO:0043235">
    <property type="term" value="C:receptor complex"/>
    <property type="evidence" value="ECO:0007669"/>
    <property type="project" value="TreeGrafter"/>
</dbReference>
<dbReference type="InterPro" id="IPR001245">
    <property type="entry name" value="Ser-Thr/Tyr_kinase_cat_dom"/>
</dbReference>
<feature type="domain" description="Protein kinase" evidence="5">
    <location>
        <begin position="1"/>
        <end position="251"/>
    </location>
</feature>
<protein>
    <recommendedName>
        <fullName evidence="5">Protein kinase domain-containing protein</fullName>
    </recommendedName>
</protein>
<dbReference type="AlphaFoldDB" id="A0A672U0W8"/>